<feature type="DNA-binding region" description="OmpR/PhoB-type" evidence="4">
    <location>
        <begin position="133"/>
        <end position="234"/>
    </location>
</feature>
<keyword evidence="1" id="KW-0805">Transcription regulation</keyword>
<evidence type="ECO:0000256" key="3">
    <source>
        <dbReference type="ARBA" id="ARBA00023163"/>
    </source>
</evidence>
<dbReference type="SMART" id="SM00862">
    <property type="entry name" value="Trans_reg_C"/>
    <property type="match status" value="1"/>
</dbReference>
<evidence type="ECO:0000256" key="1">
    <source>
        <dbReference type="ARBA" id="ARBA00023015"/>
    </source>
</evidence>
<dbReference type="AlphaFoldDB" id="A0A1Q2KZX5"/>
<reference evidence="6 7" key="1">
    <citation type="submission" date="2017-02" db="EMBL/GenBank/DDBJ databases">
        <title>The complete genomic sequence of a novel cold adapted crude oil-degrading bacterium Planococcus qaidamina Y42.</title>
        <authorList>
            <person name="Yang R."/>
        </authorList>
    </citation>
    <scope>NUCLEOTIDE SEQUENCE [LARGE SCALE GENOMIC DNA]</scope>
    <source>
        <strain evidence="6 7">Y42</strain>
    </source>
</reference>
<evidence type="ECO:0000256" key="4">
    <source>
        <dbReference type="PROSITE-ProRule" id="PRU01091"/>
    </source>
</evidence>
<keyword evidence="7" id="KW-1185">Reference proteome</keyword>
<dbReference type="GO" id="GO:0003677">
    <property type="term" value="F:DNA binding"/>
    <property type="evidence" value="ECO:0007669"/>
    <property type="project" value="UniProtKB-UniRule"/>
</dbReference>
<sequence>MKNALVIDNQFNFPGKDVLSNKGYHFKYLSDIESALKKSAHSDISGVLISFDLIKHNIVSILRDIKTASADKPLIVYAADNDELNTILMIEAGADEVLSKDMNTREAQARVMKLFNIYQKLASFGTTTQLMQTECIHIHEFKLYPGSYEISKNEQVIELTPREFFTLLFLYENRGEIVTREDIMKELKNTFGKTSGNKRITDMFISNIRNKLGLDCSTSFNIVTVRGRGYYLKFNSPT</sequence>
<evidence type="ECO:0000313" key="6">
    <source>
        <dbReference type="EMBL" id="AQQ53192.1"/>
    </source>
</evidence>
<proteinExistence type="predicted"/>
<dbReference type="RefSeq" id="WP_198038714.1">
    <property type="nucleotide sequence ID" value="NZ_CP019640.1"/>
</dbReference>
<dbReference type="Pfam" id="PF00486">
    <property type="entry name" value="Trans_reg_C"/>
    <property type="match status" value="1"/>
</dbReference>
<dbReference type="PROSITE" id="PS51755">
    <property type="entry name" value="OMPR_PHOB"/>
    <property type="match status" value="1"/>
</dbReference>
<dbReference type="GO" id="GO:0000160">
    <property type="term" value="P:phosphorelay signal transduction system"/>
    <property type="evidence" value="ECO:0007669"/>
    <property type="project" value="InterPro"/>
</dbReference>
<dbReference type="SUPFAM" id="SSF46894">
    <property type="entry name" value="C-terminal effector domain of the bipartite response regulators"/>
    <property type="match status" value="1"/>
</dbReference>
<dbReference type="InterPro" id="IPR016032">
    <property type="entry name" value="Sig_transdc_resp-reg_C-effctor"/>
</dbReference>
<dbReference type="InterPro" id="IPR011006">
    <property type="entry name" value="CheY-like_superfamily"/>
</dbReference>
<dbReference type="EMBL" id="CP019640">
    <property type="protein sequence ID" value="AQQ53192.1"/>
    <property type="molecule type" value="Genomic_DNA"/>
</dbReference>
<dbReference type="Proteomes" id="UP000188184">
    <property type="component" value="Chromosome"/>
</dbReference>
<dbReference type="Gene3D" id="1.10.10.10">
    <property type="entry name" value="Winged helix-like DNA-binding domain superfamily/Winged helix DNA-binding domain"/>
    <property type="match status" value="1"/>
</dbReference>
<dbReference type="SUPFAM" id="SSF52172">
    <property type="entry name" value="CheY-like"/>
    <property type="match status" value="1"/>
</dbReference>
<feature type="domain" description="OmpR/PhoB-type" evidence="5">
    <location>
        <begin position="133"/>
        <end position="234"/>
    </location>
</feature>
<evidence type="ECO:0000259" key="5">
    <source>
        <dbReference type="PROSITE" id="PS51755"/>
    </source>
</evidence>
<gene>
    <name evidence="6" type="ORF">B0X71_08910</name>
</gene>
<dbReference type="GO" id="GO:0006355">
    <property type="term" value="P:regulation of DNA-templated transcription"/>
    <property type="evidence" value="ECO:0007669"/>
    <property type="project" value="InterPro"/>
</dbReference>
<dbReference type="Gene3D" id="3.40.50.2300">
    <property type="match status" value="1"/>
</dbReference>
<dbReference type="InterPro" id="IPR036388">
    <property type="entry name" value="WH-like_DNA-bd_sf"/>
</dbReference>
<evidence type="ECO:0000256" key="2">
    <source>
        <dbReference type="ARBA" id="ARBA00023125"/>
    </source>
</evidence>
<keyword evidence="2 4" id="KW-0238">DNA-binding</keyword>
<protein>
    <recommendedName>
        <fullName evidence="5">OmpR/PhoB-type domain-containing protein</fullName>
    </recommendedName>
</protein>
<evidence type="ECO:0000313" key="7">
    <source>
        <dbReference type="Proteomes" id="UP000188184"/>
    </source>
</evidence>
<accession>A0A1Q2KZX5</accession>
<keyword evidence="3" id="KW-0804">Transcription</keyword>
<dbReference type="CDD" id="cd00383">
    <property type="entry name" value="trans_reg_C"/>
    <property type="match status" value="1"/>
</dbReference>
<organism evidence="6 7">
    <name type="scientific">Planococcus lenghuensis</name>
    <dbReference type="NCBI Taxonomy" id="2213202"/>
    <lineage>
        <taxon>Bacteria</taxon>
        <taxon>Bacillati</taxon>
        <taxon>Bacillota</taxon>
        <taxon>Bacilli</taxon>
        <taxon>Bacillales</taxon>
        <taxon>Caryophanaceae</taxon>
        <taxon>Planococcus</taxon>
    </lineage>
</organism>
<dbReference type="InterPro" id="IPR001867">
    <property type="entry name" value="OmpR/PhoB-type_DNA-bd"/>
</dbReference>
<dbReference type="KEGG" id="pmar:B0X71_08910"/>
<name>A0A1Q2KZX5_9BACL</name>